<dbReference type="RefSeq" id="WP_073608956.1">
    <property type="nucleotide sequence ID" value="NZ_MRCG01000009.1"/>
</dbReference>
<gene>
    <name evidence="2" type="ORF">NIES30_13545</name>
</gene>
<dbReference type="EMBL" id="MRCG01000009">
    <property type="protein sequence ID" value="OKH47479.1"/>
    <property type="molecule type" value="Genomic_DNA"/>
</dbReference>
<feature type="transmembrane region" description="Helical" evidence="1">
    <location>
        <begin position="12"/>
        <end position="34"/>
    </location>
</feature>
<protein>
    <recommendedName>
        <fullName evidence="4">TIGR02588 family protein</fullName>
    </recommendedName>
</protein>
<dbReference type="STRING" id="549789.NIES30_13545"/>
<name>A0A1U7J4T0_9CYAN</name>
<keyword evidence="1" id="KW-1133">Transmembrane helix</keyword>
<evidence type="ECO:0000313" key="3">
    <source>
        <dbReference type="Proteomes" id="UP000185557"/>
    </source>
</evidence>
<evidence type="ECO:0008006" key="4">
    <source>
        <dbReference type="Google" id="ProtNLM"/>
    </source>
</evidence>
<evidence type="ECO:0000256" key="1">
    <source>
        <dbReference type="SAM" id="Phobius"/>
    </source>
</evidence>
<dbReference type="OrthoDB" id="582447at2"/>
<sequence length="125" mass="13588">MSEKPTRNRAEWFSLGISLTLLSAVVATVASLWLKPSLKPAEFTVEPGEVRPAQDHYYLPITITNEGDATAAEVTVEGTLETTDPEEVAATTFDFIPARSQAEGFLIFTAEPSTASVRVISYQKP</sequence>
<organism evidence="2 3">
    <name type="scientific">Phormidium tenue NIES-30</name>
    <dbReference type="NCBI Taxonomy" id="549789"/>
    <lineage>
        <taxon>Bacteria</taxon>
        <taxon>Bacillati</taxon>
        <taxon>Cyanobacteriota</taxon>
        <taxon>Cyanophyceae</taxon>
        <taxon>Oscillatoriophycideae</taxon>
        <taxon>Oscillatoriales</taxon>
        <taxon>Oscillatoriaceae</taxon>
        <taxon>Phormidium</taxon>
    </lineage>
</organism>
<dbReference type="AlphaFoldDB" id="A0A1U7J4T0"/>
<comment type="caution">
    <text evidence="2">The sequence shown here is derived from an EMBL/GenBank/DDBJ whole genome shotgun (WGS) entry which is preliminary data.</text>
</comment>
<keyword evidence="1" id="KW-0812">Transmembrane</keyword>
<keyword evidence="3" id="KW-1185">Reference proteome</keyword>
<reference evidence="2 3" key="1">
    <citation type="submission" date="2016-11" db="EMBL/GenBank/DDBJ databases">
        <title>Draft Genome Sequences of Nine Cyanobacterial Strains from Diverse Habitats.</title>
        <authorList>
            <person name="Zhu T."/>
            <person name="Hou S."/>
            <person name="Lu X."/>
            <person name="Hess W.R."/>
        </authorList>
    </citation>
    <scope>NUCLEOTIDE SEQUENCE [LARGE SCALE GENOMIC DNA]</scope>
    <source>
        <strain evidence="2 3">NIES-30</strain>
    </source>
</reference>
<accession>A0A1U7J4T0</accession>
<proteinExistence type="predicted"/>
<dbReference type="Proteomes" id="UP000185557">
    <property type="component" value="Unassembled WGS sequence"/>
</dbReference>
<evidence type="ECO:0000313" key="2">
    <source>
        <dbReference type="EMBL" id="OKH47479.1"/>
    </source>
</evidence>
<keyword evidence="1" id="KW-0472">Membrane</keyword>